<accession>A0ABV9QIM7</accession>
<dbReference type="PROSITE" id="PS51071">
    <property type="entry name" value="HTH_RPIR"/>
    <property type="match status" value="1"/>
</dbReference>
<keyword evidence="3" id="KW-1185">Reference proteome</keyword>
<proteinExistence type="predicted"/>
<dbReference type="Pfam" id="PF02810">
    <property type="entry name" value="SEC-C"/>
    <property type="match status" value="1"/>
</dbReference>
<dbReference type="Gene3D" id="3.10.450.50">
    <property type="match status" value="1"/>
</dbReference>
<dbReference type="NCBIfam" id="NF004088">
    <property type="entry name" value="PRK05590.1"/>
    <property type="match status" value="1"/>
</dbReference>
<dbReference type="PANTHER" id="PTHR33747">
    <property type="entry name" value="UPF0225 PROTEIN SCO1677"/>
    <property type="match status" value="1"/>
</dbReference>
<dbReference type="PANTHER" id="PTHR33747:SF1">
    <property type="entry name" value="ADENYLATE CYCLASE-ASSOCIATED CAP C-TERMINAL DOMAIN-CONTAINING PROTEIN"/>
    <property type="match status" value="1"/>
</dbReference>
<evidence type="ECO:0000313" key="2">
    <source>
        <dbReference type="EMBL" id="MFC4804034.1"/>
    </source>
</evidence>
<gene>
    <name evidence="2" type="ORF">ACFO4R_02960</name>
</gene>
<name>A0ABV9QIM7_9FIRM</name>
<reference evidence="3" key="1">
    <citation type="journal article" date="2019" name="Int. J. Syst. Evol. Microbiol.">
        <title>The Global Catalogue of Microorganisms (GCM) 10K type strain sequencing project: providing services to taxonomists for standard genome sequencing and annotation.</title>
        <authorList>
            <consortium name="The Broad Institute Genomics Platform"/>
            <consortium name="The Broad Institute Genome Sequencing Center for Infectious Disease"/>
            <person name="Wu L."/>
            <person name="Ma J."/>
        </authorList>
    </citation>
    <scope>NUCLEOTIDE SEQUENCE [LARGE SCALE GENOMIC DNA]</scope>
    <source>
        <strain evidence="3">CCUG 46385</strain>
    </source>
</reference>
<dbReference type="EMBL" id="JBHSHL010000009">
    <property type="protein sequence ID" value="MFC4804034.1"/>
    <property type="molecule type" value="Genomic_DNA"/>
</dbReference>
<dbReference type="Proteomes" id="UP001595916">
    <property type="component" value="Unassembled WGS sequence"/>
</dbReference>
<sequence length="170" mass="19756">MGLFKTWEKMAYEPQTQQEYETFWNEYLPKETDIYQFLLANKNEVISGTISELAQKFNIDSVTMVGFVDGINTSLVKEVDMEALEENSQISLEIDHKKLYFNMLGAKADWLFNLPEWDAILTQDERKEIKKEYNRTKTIVKEDKVGRNDPCPCGSGKKYKKCCGKEEVAE</sequence>
<protein>
    <submittedName>
        <fullName evidence="2">SEC-C metal-binding domain-containing protein</fullName>
    </submittedName>
</protein>
<dbReference type="SUPFAM" id="SSF103642">
    <property type="entry name" value="Sec-C motif"/>
    <property type="match status" value="1"/>
</dbReference>
<evidence type="ECO:0000259" key="1">
    <source>
        <dbReference type="PROSITE" id="PS51071"/>
    </source>
</evidence>
<organism evidence="2 3">
    <name type="scientific">Filifactor villosus</name>
    <dbReference type="NCBI Taxonomy" id="29374"/>
    <lineage>
        <taxon>Bacteria</taxon>
        <taxon>Bacillati</taxon>
        <taxon>Bacillota</taxon>
        <taxon>Clostridia</taxon>
        <taxon>Peptostreptococcales</taxon>
        <taxon>Filifactoraceae</taxon>
        <taxon>Filifactor</taxon>
    </lineage>
</organism>
<dbReference type="InterPro" id="IPR004027">
    <property type="entry name" value="SEC_C_motif"/>
</dbReference>
<dbReference type="RefSeq" id="WP_379787519.1">
    <property type="nucleotide sequence ID" value="NZ_JBHSHL010000009.1"/>
</dbReference>
<feature type="domain" description="HTH rpiR-type" evidence="1">
    <location>
        <begin position="14"/>
        <end position="90"/>
    </location>
</feature>
<evidence type="ECO:0000313" key="3">
    <source>
        <dbReference type="Proteomes" id="UP001595916"/>
    </source>
</evidence>
<comment type="caution">
    <text evidence="2">The sequence shown here is derived from an EMBL/GenBank/DDBJ whole genome shotgun (WGS) entry which is preliminary data.</text>
</comment>
<dbReference type="InterPro" id="IPR000281">
    <property type="entry name" value="HTH_RpiR"/>
</dbReference>